<dbReference type="PANTHER" id="PTHR48094">
    <property type="entry name" value="PROTEIN/NUCLEIC ACID DEGLYCASE DJ-1-RELATED"/>
    <property type="match status" value="1"/>
</dbReference>
<sequence>MKKTAVLLYPKFSEYELTVALSILMQGKKPVVTIGLNDRPVRGEAGLTCIPDTTIDQANQAEIDSLLLTGCMDVLALQNEADLIEFIRKTGSNASVIASISSSPFLLAKAGLLQGKKYTIGMTEENRKKTGVFEAENYSGEPVVRDGNLITATGRNFIQFGTVLGQALNLSFDGQWYKGRAL</sequence>
<dbReference type="OrthoDB" id="9800516at2"/>
<proteinExistence type="predicted"/>
<dbReference type="Pfam" id="PF01965">
    <property type="entry name" value="DJ-1_PfpI"/>
    <property type="match status" value="1"/>
</dbReference>
<dbReference type="InterPro" id="IPR002818">
    <property type="entry name" value="DJ-1/PfpI"/>
</dbReference>
<dbReference type="GO" id="GO:0005737">
    <property type="term" value="C:cytoplasm"/>
    <property type="evidence" value="ECO:0007669"/>
    <property type="project" value="TreeGrafter"/>
</dbReference>
<dbReference type="EMBL" id="CP011114">
    <property type="protein sequence ID" value="AKG36695.1"/>
    <property type="molecule type" value="Genomic_DNA"/>
</dbReference>
<protein>
    <submittedName>
        <fullName evidence="2">4-methyl-5(B-hydroxyethyl)-thiazole monophosphate biosynthesis protein</fullName>
    </submittedName>
</protein>
<dbReference type="PATRIC" id="fig|1333534.5.peg.4617"/>
<dbReference type="RefSeq" id="WP_025694179.1">
    <property type="nucleotide sequence ID" value="NZ_ASQQ01000089.1"/>
</dbReference>
<dbReference type="Gene3D" id="3.40.50.880">
    <property type="match status" value="1"/>
</dbReference>
<evidence type="ECO:0000259" key="1">
    <source>
        <dbReference type="Pfam" id="PF01965"/>
    </source>
</evidence>
<reference evidence="2 3" key="2">
    <citation type="journal article" date="2016" name="Genome Announc.">
        <title>Genome Sequence of a Gram-Positive Diazotroph, Paenibacillus durus Type Strain ATCC 35681.</title>
        <authorList>
            <person name="Halim M.A."/>
            <person name="Rahman A.Y."/>
            <person name="Sim K.S."/>
            <person name="Yam H.C."/>
            <person name="Rahim A.A."/>
            <person name="Ghazali A.H."/>
            <person name="Najimudin N."/>
        </authorList>
    </citation>
    <scope>NUCLEOTIDE SEQUENCE [LARGE SCALE GENOMIC DNA]</scope>
    <source>
        <strain evidence="2 3">ATCC 35681</strain>
    </source>
</reference>
<dbReference type="HOGENOM" id="CLU_000445_44_5_9"/>
<name>A0A0F7FD36_PAEDU</name>
<dbReference type="SUPFAM" id="SSF52317">
    <property type="entry name" value="Class I glutamine amidotransferase-like"/>
    <property type="match status" value="1"/>
</dbReference>
<reference evidence="2 3" key="1">
    <citation type="submission" date="2015-03" db="EMBL/GenBank/DDBJ databases">
        <authorList>
            <person name="Abdul Halim M."/>
        </authorList>
    </citation>
    <scope>NUCLEOTIDE SEQUENCE [LARGE SCALE GENOMIC DNA]</scope>
    <source>
        <strain evidence="2 3">ATCC 35681</strain>
    </source>
</reference>
<evidence type="ECO:0000313" key="2">
    <source>
        <dbReference type="EMBL" id="AKG36695.1"/>
    </source>
</evidence>
<organism evidence="2 3">
    <name type="scientific">Paenibacillus durus ATCC 35681</name>
    <dbReference type="NCBI Taxonomy" id="1333534"/>
    <lineage>
        <taxon>Bacteria</taxon>
        <taxon>Bacillati</taxon>
        <taxon>Bacillota</taxon>
        <taxon>Bacilli</taxon>
        <taxon>Bacillales</taxon>
        <taxon>Paenibacillaceae</taxon>
        <taxon>Paenibacillus</taxon>
    </lineage>
</organism>
<dbReference type="AlphaFoldDB" id="A0A0F7FD36"/>
<feature type="domain" description="DJ-1/PfpI" evidence="1">
    <location>
        <begin position="2"/>
        <end position="161"/>
    </location>
</feature>
<dbReference type="PANTHER" id="PTHR48094:SF12">
    <property type="entry name" value="PARKINSON DISEASE PROTEIN 7 HOMOLOG"/>
    <property type="match status" value="1"/>
</dbReference>
<evidence type="ECO:0000313" key="3">
    <source>
        <dbReference type="Proteomes" id="UP000034189"/>
    </source>
</evidence>
<dbReference type="Proteomes" id="UP000034189">
    <property type="component" value="Chromosome"/>
</dbReference>
<accession>A0A0F7FD36</accession>
<dbReference type="InterPro" id="IPR050325">
    <property type="entry name" value="Prot/Nucl_acid_deglycase"/>
</dbReference>
<dbReference type="InterPro" id="IPR029062">
    <property type="entry name" value="Class_I_gatase-like"/>
</dbReference>
<gene>
    <name evidence="2" type="ORF">VK70_21025</name>
</gene>